<dbReference type="InterPro" id="IPR010982">
    <property type="entry name" value="Lambda_DNA-bd_dom_sf"/>
</dbReference>
<proteinExistence type="predicted"/>
<dbReference type="GO" id="GO:0003700">
    <property type="term" value="F:DNA-binding transcription factor activity"/>
    <property type="evidence" value="ECO:0007669"/>
    <property type="project" value="TreeGrafter"/>
</dbReference>
<evidence type="ECO:0000259" key="4">
    <source>
        <dbReference type="PROSITE" id="PS50932"/>
    </source>
</evidence>
<dbReference type="EMBL" id="VIWZ01000001">
    <property type="protein sequence ID" value="TWG18513.1"/>
    <property type="molecule type" value="Genomic_DNA"/>
</dbReference>
<protein>
    <submittedName>
        <fullName evidence="5">LacI family transcriptional regulator</fullName>
    </submittedName>
</protein>
<dbReference type="InterPro" id="IPR000843">
    <property type="entry name" value="HTH_LacI"/>
</dbReference>
<dbReference type="PRINTS" id="PR00036">
    <property type="entry name" value="HTHLACI"/>
</dbReference>
<keyword evidence="1" id="KW-0805">Transcription regulation</keyword>
<evidence type="ECO:0000313" key="6">
    <source>
        <dbReference type="Proteomes" id="UP000317685"/>
    </source>
</evidence>
<evidence type="ECO:0000256" key="2">
    <source>
        <dbReference type="ARBA" id="ARBA00023125"/>
    </source>
</evidence>
<dbReference type="PROSITE" id="PS00356">
    <property type="entry name" value="HTH_LACI_1"/>
    <property type="match status" value="1"/>
</dbReference>
<dbReference type="GeneID" id="300129391"/>
<gene>
    <name evidence="5" type="ORF">FHU34_113859</name>
</gene>
<dbReference type="OrthoDB" id="3563699at2"/>
<keyword evidence="2" id="KW-0238">DNA-binding</keyword>
<keyword evidence="3" id="KW-0804">Transcription</keyword>
<dbReference type="InterPro" id="IPR046335">
    <property type="entry name" value="LacI/GalR-like_sensor"/>
</dbReference>
<dbReference type="PANTHER" id="PTHR30146:SF109">
    <property type="entry name" value="HTH-TYPE TRANSCRIPTIONAL REGULATOR GALS"/>
    <property type="match status" value="1"/>
</dbReference>
<dbReference type="Pfam" id="PF13377">
    <property type="entry name" value="Peripla_BP_3"/>
    <property type="match status" value="1"/>
</dbReference>
<dbReference type="CDD" id="cd06267">
    <property type="entry name" value="PBP1_LacI_sugar_binding-like"/>
    <property type="match status" value="1"/>
</dbReference>
<dbReference type="InterPro" id="IPR028082">
    <property type="entry name" value="Peripla_BP_I"/>
</dbReference>
<name>A0A561W3S2_9ACTN</name>
<dbReference type="Pfam" id="PF00356">
    <property type="entry name" value="LacI"/>
    <property type="match status" value="1"/>
</dbReference>
<dbReference type="Proteomes" id="UP000317685">
    <property type="component" value="Unassembled WGS sequence"/>
</dbReference>
<comment type="caution">
    <text evidence="5">The sequence shown here is derived from an EMBL/GenBank/DDBJ whole genome shotgun (WGS) entry which is preliminary data.</text>
</comment>
<dbReference type="SUPFAM" id="SSF47413">
    <property type="entry name" value="lambda repressor-like DNA-binding domains"/>
    <property type="match status" value="1"/>
</dbReference>
<dbReference type="PANTHER" id="PTHR30146">
    <property type="entry name" value="LACI-RELATED TRANSCRIPTIONAL REPRESSOR"/>
    <property type="match status" value="1"/>
</dbReference>
<dbReference type="Gene3D" id="1.10.260.40">
    <property type="entry name" value="lambda repressor-like DNA-binding domains"/>
    <property type="match status" value="1"/>
</dbReference>
<dbReference type="GO" id="GO:0000976">
    <property type="term" value="F:transcription cis-regulatory region binding"/>
    <property type="evidence" value="ECO:0007669"/>
    <property type="project" value="TreeGrafter"/>
</dbReference>
<dbReference type="PROSITE" id="PS50932">
    <property type="entry name" value="HTH_LACI_2"/>
    <property type="match status" value="1"/>
</dbReference>
<evidence type="ECO:0000256" key="3">
    <source>
        <dbReference type="ARBA" id="ARBA00023163"/>
    </source>
</evidence>
<dbReference type="RefSeq" id="WP_145782558.1">
    <property type="nucleotide sequence ID" value="NZ_JBEZJC010000006.1"/>
</dbReference>
<evidence type="ECO:0000256" key="1">
    <source>
        <dbReference type="ARBA" id="ARBA00023015"/>
    </source>
</evidence>
<dbReference type="CDD" id="cd01392">
    <property type="entry name" value="HTH_LacI"/>
    <property type="match status" value="1"/>
</dbReference>
<organism evidence="5 6">
    <name type="scientific">Micromonospora taraxaci</name>
    <dbReference type="NCBI Taxonomy" id="1316803"/>
    <lineage>
        <taxon>Bacteria</taxon>
        <taxon>Bacillati</taxon>
        <taxon>Actinomycetota</taxon>
        <taxon>Actinomycetes</taxon>
        <taxon>Micromonosporales</taxon>
        <taxon>Micromonosporaceae</taxon>
        <taxon>Micromonospora</taxon>
    </lineage>
</organism>
<dbReference type="Gene3D" id="3.40.50.2300">
    <property type="match status" value="2"/>
</dbReference>
<dbReference type="SMART" id="SM00354">
    <property type="entry name" value="HTH_LACI"/>
    <property type="match status" value="1"/>
</dbReference>
<reference evidence="5 6" key="1">
    <citation type="submission" date="2019-06" db="EMBL/GenBank/DDBJ databases">
        <title>Sequencing the genomes of 1000 actinobacteria strains.</title>
        <authorList>
            <person name="Klenk H.-P."/>
        </authorList>
    </citation>
    <scope>NUCLEOTIDE SEQUENCE [LARGE SCALE GENOMIC DNA]</scope>
    <source>
        <strain evidence="5 6">DSM 45885</strain>
    </source>
</reference>
<dbReference type="SUPFAM" id="SSF53822">
    <property type="entry name" value="Periplasmic binding protein-like I"/>
    <property type="match status" value="1"/>
</dbReference>
<sequence>MASTLKDVARLAGVSIKTVSNVVNGYPHVSAEVRRRVEAAVVQLRYRPNASARTLRTGRTGVLALVLPATHLPYADDLATAVVHAAGQRGLRVVVAHDDQPTSSGLDDVRTMPVDGILVGASGTLDEPDGPLAATGPPVVLIGGASHDQRCDQVRIDAAQAAEDATNHLLGVGRRRVAAIGVRATAAPQPGSTGYHRALRRAGLVPGPVLSAQHHRRADGYRAARDLLSGPDRPDAILCSSDPLAIGAMRAAFDVGLRVPADVAVIGIGDIEEGRYSRPTLSTVAVDTGFVAREAVARLAIRINRPDAAVADIIAPHTVLPRESTDAGTR</sequence>
<evidence type="ECO:0000313" key="5">
    <source>
        <dbReference type="EMBL" id="TWG18513.1"/>
    </source>
</evidence>
<keyword evidence="6" id="KW-1185">Reference proteome</keyword>
<feature type="domain" description="HTH lacI-type" evidence="4">
    <location>
        <begin position="3"/>
        <end position="57"/>
    </location>
</feature>
<dbReference type="AlphaFoldDB" id="A0A561W3S2"/>
<accession>A0A561W3S2</accession>